<dbReference type="InterPro" id="IPR012312">
    <property type="entry name" value="Hemerythrin-like"/>
</dbReference>
<evidence type="ECO:0000313" key="2">
    <source>
        <dbReference type="EMBL" id="KAB1149159.1"/>
    </source>
</evidence>
<accession>A0A6H9V5K6</accession>
<comment type="caution">
    <text evidence="2">The sequence shown here is derived from an EMBL/GenBank/DDBJ whole genome shotgun (WGS) entry which is preliminary data.</text>
</comment>
<dbReference type="EMBL" id="VZRB01000003">
    <property type="protein sequence ID" value="KAB1149159.1"/>
    <property type="molecule type" value="Genomic_DNA"/>
</dbReference>
<protein>
    <submittedName>
        <fullName evidence="2">Hemerythrin domain-containing protein</fullName>
    </submittedName>
</protein>
<gene>
    <name evidence="2" type="ORF">F7R91_05145</name>
</gene>
<evidence type="ECO:0000313" key="3">
    <source>
        <dbReference type="Proteomes" id="UP000442707"/>
    </source>
</evidence>
<proteinExistence type="predicted"/>
<dbReference type="Pfam" id="PF01814">
    <property type="entry name" value="Hemerythrin"/>
    <property type="match status" value="1"/>
</dbReference>
<dbReference type="Gene3D" id="1.20.120.520">
    <property type="entry name" value="nmb1532 protein domain like"/>
    <property type="match status" value="1"/>
</dbReference>
<reference evidence="2 3" key="1">
    <citation type="submission" date="2019-09" db="EMBL/GenBank/DDBJ databases">
        <title>Screening of Novel Bioactive Compounds from Soil-Associated.</title>
        <authorList>
            <person name="Zhao S."/>
        </authorList>
    </citation>
    <scope>NUCLEOTIDE SEQUENCE [LARGE SCALE GENOMIC DNA]</scope>
    <source>
        <strain evidence="2 3">HIT-DPA4</strain>
    </source>
</reference>
<dbReference type="AlphaFoldDB" id="A0A6H9V5K6"/>
<keyword evidence="3" id="KW-1185">Reference proteome</keyword>
<organism evidence="2 3">
    <name type="scientific">Streptomyces luteolifulvus</name>
    <dbReference type="NCBI Taxonomy" id="2615112"/>
    <lineage>
        <taxon>Bacteria</taxon>
        <taxon>Bacillati</taxon>
        <taxon>Actinomycetota</taxon>
        <taxon>Actinomycetes</taxon>
        <taxon>Kitasatosporales</taxon>
        <taxon>Streptomycetaceae</taxon>
        <taxon>Streptomyces</taxon>
    </lineage>
</organism>
<evidence type="ECO:0000259" key="1">
    <source>
        <dbReference type="Pfam" id="PF01814"/>
    </source>
</evidence>
<dbReference type="Proteomes" id="UP000442707">
    <property type="component" value="Unassembled WGS sequence"/>
</dbReference>
<name>A0A6H9V5K6_9ACTN</name>
<sequence>MCDHCGCRDQGAIGQLMRQHELIADLAQQVRQALADGDEPTARTRFGEMQSLLTPHNKWEEHGLFARLTRQGDYADQVRELEAEHTGLHAAIDQAGLTLVGWRDAVTRILDELDEHIRKENLELFPAAHAVLDAEDWAAVDAAAPSACACGGRCGAA</sequence>
<feature type="domain" description="Hemerythrin-like" evidence="1">
    <location>
        <begin position="13"/>
        <end position="128"/>
    </location>
</feature>